<keyword evidence="2" id="KW-1185">Reference proteome</keyword>
<accession>A0A6A6DQX5</accession>
<dbReference type="Proteomes" id="UP000800200">
    <property type="component" value="Unassembled WGS sequence"/>
</dbReference>
<dbReference type="EMBL" id="ML994653">
    <property type="protein sequence ID" value="KAF2181413.1"/>
    <property type="molecule type" value="Genomic_DNA"/>
</dbReference>
<evidence type="ECO:0000313" key="2">
    <source>
        <dbReference type="Proteomes" id="UP000800200"/>
    </source>
</evidence>
<protein>
    <submittedName>
        <fullName evidence="1">Uncharacterized protein</fullName>
    </submittedName>
</protein>
<gene>
    <name evidence="1" type="ORF">K469DRAFT_589828</name>
</gene>
<proteinExistence type="predicted"/>
<evidence type="ECO:0000313" key="1">
    <source>
        <dbReference type="EMBL" id="KAF2181413.1"/>
    </source>
</evidence>
<feature type="non-terminal residue" evidence="1">
    <location>
        <position position="1"/>
    </location>
</feature>
<name>A0A6A6DQX5_9PEZI</name>
<reference evidence="1" key="1">
    <citation type="journal article" date="2020" name="Stud. Mycol.">
        <title>101 Dothideomycetes genomes: a test case for predicting lifestyles and emergence of pathogens.</title>
        <authorList>
            <person name="Haridas S."/>
            <person name="Albert R."/>
            <person name="Binder M."/>
            <person name="Bloem J."/>
            <person name="Labutti K."/>
            <person name="Salamov A."/>
            <person name="Andreopoulos B."/>
            <person name="Baker S."/>
            <person name="Barry K."/>
            <person name="Bills G."/>
            <person name="Bluhm B."/>
            <person name="Cannon C."/>
            <person name="Castanera R."/>
            <person name="Culley D."/>
            <person name="Daum C."/>
            <person name="Ezra D."/>
            <person name="Gonzalez J."/>
            <person name="Henrissat B."/>
            <person name="Kuo A."/>
            <person name="Liang C."/>
            <person name="Lipzen A."/>
            <person name="Lutzoni F."/>
            <person name="Magnuson J."/>
            <person name="Mondo S."/>
            <person name="Nolan M."/>
            <person name="Ohm R."/>
            <person name="Pangilinan J."/>
            <person name="Park H.-J."/>
            <person name="Ramirez L."/>
            <person name="Alfaro M."/>
            <person name="Sun H."/>
            <person name="Tritt A."/>
            <person name="Yoshinaga Y."/>
            <person name="Zwiers L.-H."/>
            <person name="Turgeon B."/>
            <person name="Goodwin S."/>
            <person name="Spatafora J."/>
            <person name="Crous P."/>
            <person name="Grigoriev I."/>
        </authorList>
    </citation>
    <scope>NUCLEOTIDE SEQUENCE</scope>
    <source>
        <strain evidence="1">CBS 207.26</strain>
    </source>
</reference>
<dbReference type="AlphaFoldDB" id="A0A6A6DQX5"/>
<sequence>WYCSPLSNPTTSSSVVERMLKSLCCAETVEHDSTMDPVRLRMSRIFFYHYFEKKRIDVQKDLNLLNLLS</sequence>
<organism evidence="1 2">
    <name type="scientific">Zopfia rhizophila CBS 207.26</name>
    <dbReference type="NCBI Taxonomy" id="1314779"/>
    <lineage>
        <taxon>Eukaryota</taxon>
        <taxon>Fungi</taxon>
        <taxon>Dikarya</taxon>
        <taxon>Ascomycota</taxon>
        <taxon>Pezizomycotina</taxon>
        <taxon>Dothideomycetes</taxon>
        <taxon>Dothideomycetes incertae sedis</taxon>
        <taxon>Zopfiaceae</taxon>
        <taxon>Zopfia</taxon>
    </lineage>
</organism>
<dbReference type="OrthoDB" id="3792217at2759"/>